<evidence type="ECO:0000313" key="2">
    <source>
        <dbReference type="EMBL" id="CAI9953247.1"/>
    </source>
</evidence>
<dbReference type="EMBL" id="CATOUU010000838">
    <property type="protein sequence ID" value="CAI9953247.1"/>
    <property type="molecule type" value="Genomic_DNA"/>
</dbReference>
<dbReference type="EMBL" id="CAXDID020000294">
    <property type="protein sequence ID" value="CAL6072239.1"/>
    <property type="molecule type" value="Genomic_DNA"/>
</dbReference>
<comment type="caution">
    <text evidence="2">The sequence shown here is derived from an EMBL/GenBank/DDBJ whole genome shotgun (WGS) entry which is preliminary data.</text>
</comment>
<evidence type="ECO:0000313" key="3">
    <source>
        <dbReference type="EMBL" id="CAI9959691.1"/>
    </source>
</evidence>
<reference evidence="4 6" key="2">
    <citation type="submission" date="2024-07" db="EMBL/GenBank/DDBJ databases">
        <authorList>
            <person name="Akdeniz Z."/>
        </authorList>
    </citation>
    <scope>NUCLEOTIDE SEQUENCE [LARGE SCALE GENOMIC DNA]</scope>
</reference>
<evidence type="ECO:0000313" key="4">
    <source>
        <dbReference type="EMBL" id="CAL6020550.1"/>
    </source>
</evidence>
<feature type="transmembrane region" description="Helical" evidence="1">
    <location>
        <begin position="39"/>
        <end position="60"/>
    </location>
</feature>
<keyword evidence="1" id="KW-0812">Transmembrane</keyword>
<dbReference type="EMBL" id="CAXDID020000086">
    <property type="protein sequence ID" value="CAL6020550.1"/>
    <property type="molecule type" value="Genomic_DNA"/>
</dbReference>
<proteinExistence type="predicted"/>
<feature type="transmembrane region" description="Helical" evidence="1">
    <location>
        <begin position="12"/>
        <end position="32"/>
    </location>
</feature>
<gene>
    <name evidence="4" type="ORF">HINF_LOCUS27571</name>
    <name evidence="2" type="ORF">HINF_LOCUS40892</name>
    <name evidence="3" type="ORF">HINF_LOCUS47336</name>
    <name evidence="5" type="ORF">HINF_LOCUS55529</name>
</gene>
<keyword evidence="1" id="KW-0472">Membrane</keyword>
<feature type="transmembrane region" description="Helical" evidence="1">
    <location>
        <begin position="93"/>
        <end position="115"/>
    </location>
</feature>
<sequence length="125" mass="13707">MQYLLEQYIFPLGYALSILGDMINNFITASTYMTASAKASIVFVGLFEFLLLAVFAWLVVLGPNKYNVSTCAVSEALIVICKLAYSNQVNSGAFANVFGIIIHVIIAYSVGLHAYKKSKPEKEVI</sequence>
<keyword evidence="1" id="KW-1133">Transmembrane helix</keyword>
<organism evidence="2">
    <name type="scientific">Hexamita inflata</name>
    <dbReference type="NCBI Taxonomy" id="28002"/>
    <lineage>
        <taxon>Eukaryota</taxon>
        <taxon>Metamonada</taxon>
        <taxon>Diplomonadida</taxon>
        <taxon>Hexamitidae</taxon>
        <taxon>Hexamitinae</taxon>
        <taxon>Hexamita</taxon>
    </lineage>
</organism>
<evidence type="ECO:0000313" key="6">
    <source>
        <dbReference type="Proteomes" id="UP001642409"/>
    </source>
</evidence>
<keyword evidence="6" id="KW-1185">Reference proteome</keyword>
<reference evidence="2" key="1">
    <citation type="submission" date="2023-06" db="EMBL/GenBank/DDBJ databases">
        <authorList>
            <person name="Kurt Z."/>
        </authorList>
    </citation>
    <scope>NUCLEOTIDE SEQUENCE</scope>
</reference>
<protein>
    <submittedName>
        <fullName evidence="4">Hypothetical_protein</fullName>
    </submittedName>
</protein>
<evidence type="ECO:0000256" key="1">
    <source>
        <dbReference type="SAM" id="Phobius"/>
    </source>
</evidence>
<evidence type="ECO:0000313" key="5">
    <source>
        <dbReference type="EMBL" id="CAL6072239.1"/>
    </source>
</evidence>
<name>A0AA86UJ73_9EUKA</name>
<dbReference type="EMBL" id="CATOUU010000922">
    <property type="protein sequence ID" value="CAI9959691.1"/>
    <property type="molecule type" value="Genomic_DNA"/>
</dbReference>
<accession>A0AA86UJ73</accession>
<dbReference type="AlphaFoldDB" id="A0AA86UJ73"/>
<dbReference type="Proteomes" id="UP001642409">
    <property type="component" value="Unassembled WGS sequence"/>
</dbReference>